<feature type="domain" description="Ig-like" evidence="4">
    <location>
        <begin position="706"/>
        <end position="781"/>
    </location>
</feature>
<evidence type="ECO:0000259" key="3">
    <source>
        <dbReference type="PROSITE" id="PS50102"/>
    </source>
</evidence>
<name>A0A9Q0YAK4_9SAUR</name>
<dbReference type="InterPro" id="IPR035979">
    <property type="entry name" value="RBD_domain_sf"/>
</dbReference>
<gene>
    <name evidence="5" type="ORF">JRQ81_000888</name>
</gene>
<dbReference type="Proteomes" id="UP001142489">
    <property type="component" value="Unassembled WGS sequence"/>
</dbReference>
<feature type="region of interest" description="Disordered" evidence="2">
    <location>
        <begin position="205"/>
        <end position="270"/>
    </location>
</feature>
<keyword evidence="1" id="KW-0694">RNA-binding</keyword>
<feature type="domain" description="RRM" evidence="3">
    <location>
        <begin position="780"/>
        <end position="854"/>
    </location>
</feature>
<evidence type="ECO:0000313" key="5">
    <source>
        <dbReference type="EMBL" id="KAJ7344938.1"/>
    </source>
</evidence>
<feature type="compositionally biased region" description="Low complexity" evidence="2">
    <location>
        <begin position="950"/>
        <end position="965"/>
    </location>
</feature>
<organism evidence="5 6">
    <name type="scientific">Phrynocephalus forsythii</name>
    <dbReference type="NCBI Taxonomy" id="171643"/>
    <lineage>
        <taxon>Eukaryota</taxon>
        <taxon>Metazoa</taxon>
        <taxon>Chordata</taxon>
        <taxon>Craniata</taxon>
        <taxon>Vertebrata</taxon>
        <taxon>Euteleostomi</taxon>
        <taxon>Lepidosauria</taxon>
        <taxon>Squamata</taxon>
        <taxon>Bifurcata</taxon>
        <taxon>Unidentata</taxon>
        <taxon>Episquamata</taxon>
        <taxon>Toxicofera</taxon>
        <taxon>Iguania</taxon>
        <taxon>Acrodonta</taxon>
        <taxon>Agamidae</taxon>
        <taxon>Agaminae</taxon>
        <taxon>Phrynocephalus</taxon>
    </lineage>
</organism>
<feature type="region of interest" description="Disordered" evidence="2">
    <location>
        <begin position="130"/>
        <end position="154"/>
    </location>
</feature>
<feature type="compositionally biased region" description="Basic and acidic residues" evidence="2">
    <location>
        <begin position="248"/>
        <end position="258"/>
    </location>
</feature>
<feature type="region of interest" description="Disordered" evidence="2">
    <location>
        <begin position="897"/>
        <end position="969"/>
    </location>
</feature>
<comment type="caution">
    <text evidence="5">The sequence shown here is derived from an EMBL/GenBank/DDBJ whole genome shotgun (WGS) entry which is preliminary data.</text>
</comment>
<keyword evidence="6" id="KW-1185">Reference proteome</keyword>
<dbReference type="SMART" id="SM00360">
    <property type="entry name" value="RRM"/>
    <property type="match status" value="1"/>
</dbReference>
<dbReference type="PROSITE" id="PS50102">
    <property type="entry name" value="RRM"/>
    <property type="match status" value="1"/>
</dbReference>
<dbReference type="InterPro" id="IPR012677">
    <property type="entry name" value="Nucleotide-bd_a/b_plait_sf"/>
</dbReference>
<feature type="compositionally biased region" description="Polar residues" evidence="2">
    <location>
        <begin position="233"/>
        <end position="247"/>
    </location>
</feature>
<evidence type="ECO:0000259" key="4">
    <source>
        <dbReference type="PROSITE" id="PS50835"/>
    </source>
</evidence>
<dbReference type="AlphaFoldDB" id="A0A9Q0YAK4"/>
<sequence>MSCLPYLDNNTHGNPPFYAWPWFQRNYPVYEPAVFSVVPFYFHPSVYLSTPEIYDPGVVLPLSNMTYQHQSKRSYNNYCRYTPAELNACKIVLEKTSTVHSSSGQQIVSSCQLSSSCSEKGRFSEDTVHLIASSDHSDGSTTKQRESSVERDQYKSTILNGGHRSECCETSESNNISGEFNARISCSSLNKTSYFSALELNLTEENMSSSPSEELEPAQEKQKNTPILANDATVENDSSMYTNADFSHSSESETDEGKSSGLDDESQLEYHSAEEENCVCHGSFYRQEAKILETSQNKKLANKKKYTDQQQYFNKLENESSNSGFKTVDNDFSKISELPHMFQDGKYTTSSSLSSGDQEKDETLGTFHSIVSEDSFIAKANKEKHPESFSTNKIVIEENMVENSLTDITQTPITASDRKMCKQNEYSSTDAFEKTRNLHLLHHERAFLPPASTYGGDPEISDPCSYDQWVVVNAKERKGAYKSCGRCRRCKEDIPNSELECITYLNTIASKNQSTVNQAVDASSDFRACFTTSRATSVKVPVISRGQNTVITMMSKLRPKEWLTENRRSVACNTDLSYLSGYADMTDSQTACESFAATHGWQSKNKDLMEYKNRTAKDFDEIPERMMQISEDTVSHSPNCCKEIWQRAMKAEMELLKIRCQMHHQHCCPTCSSVMEEMEHVNSSGGSGNSVTVASCPQNVEASSHPVVAHALSENSCPQLSNGSSVERNSCLVENRLSHTEEISEDWFDATENLTVTNSSLSLTETQTAEDRKKESKNIFCIHVGSLSPLVSEADLWFCFQKYNVSKISIYEHSDSYRYASLGFKSACDAKLAVKEMNEKEIKGKAVKVRLVKTVQENCSKDCQDWVKQEPEKQRLHASSKKSTKCEKNRSAILKVPASASGDPIIPAGGTSSDLKMPSVSKNPSQSSLPPPTSIPRPISASSKSPLYTSAPSKVPSSDSQSSKPTLGNTCFEIDQEDTAEGLLLLGSVQCTPNPSSTFVPPNTLSLRSFCKIVKKLEELHPEFSRDSILNALTEIKENKGLLSGLPLSTIVQMTSSLLNKKFTSKSNGNQGNNLKNK</sequence>
<feature type="compositionally biased region" description="Basic and acidic residues" evidence="2">
    <location>
        <begin position="135"/>
        <end position="154"/>
    </location>
</feature>
<protein>
    <recommendedName>
        <fullName evidence="7">RRM domain-containing protein</fullName>
    </recommendedName>
</protein>
<evidence type="ECO:0000313" key="6">
    <source>
        <dbReference type="Proteomes" id="UP001142489"/>
    </source>
</evidence>
<reference evidence="5" key="1">
    <citation type="journal article" date="2023" name="DNA Res.">
        <title>Chromosome-level genome assembly of Phrynocephalus forsythii using third-generation DNA sequencing and Hi-C analysis.</title>
        <authorList>
            <person name="Qi Y."/>
            <person name="Zhao W."/>
            <person name="Zhao Y."/>
            <person name="Niu C."/>
            <person name="Cao S."/>
            <person name="Zhang Y."/>
        </authorList>
    </citation>
    <scope>NUCLEOTIDE SEQUENCE</scope>
    <source>
        <tissue evidence="5">Muscle</tissue>
    </source>
</reference>
<accession>A0A9Q0YAK4</accession>
<proteinExistence type="predicted"/>
<dbReference type="Gene3D" id="3.30.70.330">
    <property type="match status" value="1"/>
</dbReference>
<dbReference type="EMBL" id="JAPFRF010000001">
    <property type="protein sequence ID" value="KAJ7344938.1"/>
    <property type="molecule type" value="Genomic_DNA"/>
</dbReference>
<dbReference type="SUPFAM" id="SSF54928">
    <property type="entry name" value="RNA-binding domain, RBD"/>
    <property type="match status" value="1"/>
</dbReference>
<dbReference type="OrthoDB" id="9941526at2759"/>
<evidence type="ECO:0000256" key="1">
    <source>
        <dbReference type="PROSITE-ProRule" id="PRU00176"/>
    </source>
</evidence>
<dbReference type="InterPro" id="IPR007110">
    <property type="entry name" value="Ig-like_dom"/>
</dbReference>
<dbReference type="PROSITE" id="PS50835">
    <property type="entry name" value="IG_LIKE"/>
    <property type="match status" value="1"/>
</dbReference>
<dbReference type="GO" id="GO:0003723">
    <property type="term" value="F:RNA binding"/>
    <property type="evidence" value="ECO:0007669"/>
    <property type="project" value="UniProtKB-UniRule"/>
</dbReference>
<feature type="compositionally biased region" description="Polar residues" evidence="2">
    <location>
        <begin position="910"/>
        <end position="928"/>
    </location>
</feature>
<dbReference type="InterPro" id="IPR000504">
    <property type="entry name" value="RRM_dom"/>
</dbReference>
<dbReference type="Pfam" id="PF00076">
    <property type="entry name" value="RRM_1"/>
    <property type="match status" value="1"/>
</dbReference>
<evidence type="ECO:0008006" key="7">
    <source>
        <dbReference type="Google" id="ProtNLM"/>
    </source>
</evidence>
<evidence type="ECO:0000256" key="2">
    <source>
        <dbReference type="SAM" id="MobiDB-lite"/>
    </source>
</evidence>